<protein>
    <submittedName>
        <fullName evidence="2">Uncharacterized protein</fullName>
    </submittedName>
</protein>
<feature type="signal peptide" evidence="1">
    <location>
        <begin position="1"/>
        <end position="21"/>
    </location>
</feature>
<feature type="chain" id="PRO_5047518271" evidence="1">
    <location>
        <begin position="22"/>
        <end position="56"/>
    </location>
</feature>
<sequence length="56" mass="6349">MGTGGRHCWAALIIRALMITANMLYDSCREMQLLVLGCTFLMLSEREESTAENRQL</sequence>
<evidence type="ECO:0000313" key="2">
    <source>
        <dbReference type="EMBL" id="CAI9576733.1"/>
    </source>
</evidence>
<evidence type="ECO:0000313" key="3">
    <source>
        <dbReference type="Proteomes" id="UP001162483"/>
    </source>
</evidence>
<gene>
    <name evidence="2" type="ORF">SPARVUS_LOCUS8578813</name>
</gene>
<name>A0ABN9DWP2_9NEOB</name>
<evidence type="ECO:0000256" key="1">
    <source>
        <dbReference type="SAM" id="SignalP"/>
    </source>
</evidence>
<accession>A0ABN9DWP2</accession>
<keyword evidence="1" id="KW-0732">Signal</keyword>
<reference evidence="2" key="1">
    <citation type="submission" date="2023-05" db="EMBL/GenBank/DDBJ databases">
        <authorList>
            <person name="Stuckert A."/>
        </authorList>
    </citation>
    <scope>NUCLEOTIDE SEQUENCE</scope>
</reference>
<keyword evidence="3" id="KW-1185">Reference proteome</keyword>
<dbReference type="Proteomes" id="UP001162483">
    <property type="component" value="Unassembled WGS sequence"/>
</dbReference>
<organism evidence="2 3">
    <name type="scientific">Staurois parvus</name>
    <dbReference type="NCBI Taxonomy" id="386267"/>
    <lineage>
        <taxon>Eukaryota</taxon>
        <taxon>Metazoa</taxon>
        <taxon>Chordata</taxon>
        <taxon>Craniata</taxon>
        <taxon>Vertebrata</taxon>
        <taxon>Euteleostomi</taxon>
        <taxon>Amphibia</taxon>
        <taxon>Batrachia</taxon>
        <taxon>Anura</taxon>
        <taxon>Neobatrachia</taxon>
        <taxon>Ranoidea</taxon>
        <taxon>Ranidae</taxon>
        <taxon>Staurois</taxon>
    </lineage>
</organism>
<comment type="caution">
    <text evidence="2">The sequence shown here is derived from an EMBL/GenBank/DDBJ whole genome shotgun (WGS) entry which is preliminary data.</text>
</comment>
<feature type="non-terminal residue" evidence="2">
    <location>
        <position position="56"/>
    </location>
</feature>
<proteinExistence type="predicted"/>
<dbReference type="EMBL" id="CATNWA010014858">
    <property type="protein sequence ID" value="CAI9576733.1"/>
    <property type="molecule type" value="Genomic_DNA"/>
</dbReference>